<keyword evidence="4 6" id="KW-1133">Transmembrane helix</keyword>
<dbReference type="PANTHER" id="PTHR11048">
    <property type="entry name" value="PRENYLTRANSFERASES"/>
    <property type="match status" value="1"/>
</dbReference>
<feature type="transmembrane region" description="Helical" evidence="6">
    <location>
        <begin position="420"/>
        <end position="438"/>
    </location>
</feature>
<dbReference type="Proteomes" id="UP000194161">
    <property type="component" value="Chromosome"/>
</dbReference>
<dbReference type="GO" id="GO:0005886">
    <property type="term" value="C:plasma membrane"/>
    <property type="evidence" value="ECO:0007669"/>
    <property type="project" value="TreeGrafter"/>
</dbReference>
<keyword evidence="5 6" id="KW-0472">Membrane</keyword>
<organism evidence="7 8">
    <name type="scientific">Bordetella genomosp. 13</name>
    <dbReference type="NCBI Taxonomy" id="463040"/>
    <lineage>
        <taxon>Bacteria</taxon>
        <taxon>Pseudomonadati</taxon>
        <taxon>Pseudomonadota</taxon>
        <taxon>Betaproteobacteria</taxon>
        <taxon>Burkholderiales</taxon>
        <taxon>Alcaligenaceae</taxon>
        <taxon>Bordetella</taxon>
    </lineage>
</organism>
<dbReference type="InterPro" id="IPR039653">
    <property type="entry name" value="Prenyltransferase"/>
</dbReference>
<dbReference type="STRING" id="463040.CAL15_23870"/>
<dbReference type="InterPro" id="IPR000537">
    <property type="entry name" value="UbiA_prenyltransferase"/>
</dbReference>
<dbReference type="Gene3D" id="3.40.50.1000">
    <property type="entry name" value="HAD superfamily/HAD-like"/>
    <property type="match status" value="1"/>
</dbReference>
<gene>
    <name evidence="7" type="ORF">CAL15_23870</name>
</gene>
<keyword evidence="7" id="KW-0808">Transferase</keyword>
<dbReference type="GO" id="GO:0016765">
    <property type="term" value="F:transferase activity, transferring alkyl or aryl (other than methyl) groups"/>
    <property type="evidence" value="ECO:0007669"/>
    <property type="project" value="InterPro"/>
</dbReference>
<keyword evidence="8" id="KW-1185">Reference proteome</keyword>
<feature type="transmembrane region" description="Helical" evidence="6">
    <location>
        <begin position="287"/>
        <end position="308"/>
    </location>
</feature>
<dbReference type="Pfam" id="PF01040">
    <property type="entry name" value="UbiA"/>
    <property type="match status" value="1"/>
</dbReference>
<feature type="transmembrane region" description="Helical" evidence="6">
    <location>
        <begin position="259"/>
        <end position="281"/>
    </location>
</feature>
<dbReference type="GO" id="GO:0009247">
    <property type="term" value="P:glycolipid biosynthetic process"/>
    <property type="evidence" value="ECO:0007669"/>
    <property type="project" value="TreeGrafter"/>
</dbReference>
<evidence type="ECO:0000256" key="1">
    <source>
        <dbReference type="ARBA" id="ARBA00004141"/>
    </source>
</evidence>
<evidence type="ECO:0000256" key="5">
    <source>
        <dbReference type="ARBA" id="ARBA00023136"/>
    </source>
</evidence>
<feature type="transmembrane region" description="Helical" evidence="6">
    <location>
        <begin position="220"/>
        <end position="239"/>
    </location>
</feature>
<dbReference type="SUPFAM" id="SSF56784">
    <property type="entry name" value="HAD-like"/>
    <property type="match status" value="1"/>
</dbReference>
<dbReference type="Gene3D" id="1.10.357.140">
    <property type="entry name" value="UbiA prenyltransferase"/>
    <property type="match status" value="1"/>
</dbReference>
<dbReference type="EMBL" id="CP021111">
    <property type="protein sequence ID" value="ARP97143.1"/>
    <property type="molecule type" value="Genomic_DNA"/>
</dbReference>
<dbReference type="KEGG" id="bgm:CAL15_23870"/>
<dbReference type="AlphaFoldDB" id="A0A1W6ZIA4"/>
<feature type="transmembrane region" description="Helical" evidence="6">
    <location>
        <begin position="340"/>
        <end position="358"/>
    </location>
</feature>
<evidence type="ECO:0000313" key="8">
    <source>
        <dbReference type="Proteomes" id="UP000194161"/>
    </source>
</evidence>
<dbReference type="InterPro" id="IPR044878">
    <property type="entry name" value="UbiA_sf"/>
</dbReference>
<feature type="transmembrane region" description="Helical" evidence="6">
    <location>
        <begin position="458"/>
        <end position="475"/>
    </location>
</feature>
<keyword evidence="2" id="KW-1003">Cell membrane</keyword>
<evidence type="ECO:0000256" key="4">
    <source>
        <dbReference type="ARBA" id="ARBA00022989"/>
    </source>
</evidence>
<evidence type="ECO:0000256" key="3">
    <source>
        <dbReference type="ARBA" id="ARBA00022692"/>
    </source>
</evidence>
<evidence type="ECO:0000256" key="6">
    <source>
        <dbReference type="SAM" id="Phobius"/>
    </source>
</evidence>
<dbReference type="NCBIfam" id="NF006088">
    <property type="entry name" value="PRK08238.1"/>
    <property type="match status" value="1"/>
</dbReference>
<dbReference type="PANTHER" id="PTHR11048:SF5">
    <property type="entry name" value="DECAPRENYL-PHOSPHATE PHOSPHORIBOSYLTRANSFERASE"/>
    <property type="match status" value="1"/>
</dbReference>
<dbReference type="RefSeq" id="WP_086080782.1">
    <property type="nucleotide sequence ID" value="NZ_CP021111.1"/>
</dbReference>
<comment type="subcellular location">
    <subcellularLocation>
        <location evidence="1">Membrane</location>
        <topology evidence="1">Multi-pass membrane protein</topology>
    </subcellularLocation>
</comment>
<dbReference type="OrthoDB" id="9803632at2"/>
<dbReference type="CDD" id="cd13963">
    <property type="entry name" value="PT_UbiA_2"/>
    <property type="match status" value="1"/>
</dbReference>
<evidence type="ECO:0000256" key="2">
    <source>
        <dbReference type="ARBA" id="ARBA00022475"/>
    </source>
</evidence>
<dbReference type="InterPro" id="IPR036412">
    <property type="entry name" value="HAD-like_sf"/>
</dbReference>
<dbReference type="Pfam" id="PF12710">
    <property type="entry name" value="HAD"/>
    <property type="match status" value="1"/>
</dbReference>
<proteinExistence type="predicted"/>
<protein>
    <submittedName>
        <fullName evidence="7">Prenyltransferase</fullName>
    </submittedName>
</protein>
<sequence length="476" mass="51285">MSDAKVVLAVDLDGTLLQSDLLHENIAHHATRHPATLAAAVVGLSRGKAVFKARLAEHYEPDVATLPYRQEVLDLIQQVRAAGRAVVLVSASDQRLLDRIAAHLKCFDAAYGSDGSRNLSGDNKARFLVDRYGAGNYDYVGDAAVDLPVWRGARLAITVGAGASLRARVDAATARTLHIDTGPAPLRAYRKALRPHQWLKNVLVFLPLLASHRISLADLLATVLVFVAFCLAASAVYVVNDILDIPSDRIHPRKRRRPFASGAIPISHGAVMVAVLAAATAVLCIVWLQPLVVLALLGYCVLTTAYSISLKRKMVVDICTLAGLYTLRIITGAAATSLPLSPWLLAFSVFLFFSLAAIKRQAELLSSRTAGVEKLSGRNYEVGDIPVITAMSLASGYNAVLVLALYINSDTVAELYSSPFLLWLVCPVLLYWISRLILLTQRGMMDDDPVLFAVRDHISLACGAVILAIALAASLL</sequence>
<reference evidence="7 8" key="1">
    <citation type="submission" date="2017-05" db="EMBL/GenBank/DDBJ databases">
        <title>Complete and WGS of Bordetella genogroups.</title>
        <authorList>
            <person name="Spilker T."/>
            <person name="LiPuma J."/>
        </authorList>
    </citation>
    <scope>NUCLEOTIDE SEQUENCE [LARGE SCALE GENOMIC DNA]</scope>
    <source>
        <strain evidence="7 8">AU7206</strain>
    </source>
</reference>
<dbReference type="InterPro" id="IPR023214">
    <property type="entry name" value="HAD_sf"/>
</dbReference>
<feature type="transmembrane region" description="Helical" evidence="6">
    <location>
        <begin position="385"/>
        <end position="408"/>
    </location>
</feature>
<name>A0A1W6ZIA4_9BORD</name>
<accession>A0A1W6ZIA4</accession>
<keyword evidence="3 6" id="KW-0812">Transmembrane</keyword>
<evidence type="ECO:0000313" key="7">
    <source>
        <dbReference type="EMBL" id="ARP97143.1"/>
    </source>
</evidence>